<dbReference type="SUPFAM" id="SSF48452">
    <property type="entry name" value="TPR-like"/>
    <property type="match status" value="2"/>
</dbReference>
<sequence length="879" mass="94445">MPNHLRRRLRGLWGLLFLVGLVLAIWGGQGWSSLGLANDAIATQAGTPEQLVLTGVSFYQAGDYRSAIDRWQRALQSYGSGAEPSQRVLVYENLARAHQQVGQPAEALDAWAAATTLYRKLGDPLHLGRTLTEQAQVHLSLGQHRRAIALLCLPQAEAPADSCTPGSALALATATDDALGEVAALGSLGEAYRLQGDYPEAEAILQRGLKLAQASGYGQFEGPLLNSLGSIFQRRSRLDFRRAEAASQLGLTGIANTFSGQAQGQAQQARQLLEQALAWAQQQANLAAEWQTRLNLLPLYRQQDDPTAVNATRQRLGELVAQLPASRTLAYGAIAVGRSYQPVGTTFRCALSGDEAQAQTWLDRGAAIATQISDHRAQSFALGELGHLRECQSQLDAAVALTQQAQVAATQGLAAADSLYLWQWQAGRIARLQGDPRAAIAAYTQAVTTLESIRTEILVADRDVQFDFRDTVEPLYRELIELQLTGVTSLQAAAKQNLLPSASALESALVTADALRLAELQNYFGNDCILNPIAQARVDLLAQSTNTAVISSVVLPQRTALIVNLPNQPPQLVWIDNSSQLRDTVVQFRLGLEAFYTEPYATTVAEQLYGQLIKPLEPALTAGNITTLVFIHDGFLRSVPMAALYDGGQFLIEKYAIATTPALTLTTAAPSRPENLQALVLGSSQAVVAAGRRFPPIPAVPTEVASVLAALPGSQALLDEAFSQAQLKQALQETPFSILHFATHGQFSPDPTENFIITGQGETVTFGQLEAFIQAGNPNNPQIDLVMLTACDTAAGDDRATLGLAGVAIRAGARSAIASLWQADDAITAQISQDFYRFLKEPHLNKAQALQQAQIQAIRRGPSVTPGKWAPLILVGNWL</sequence>
<evidence type="ECO:0000259" key="2">
    <source>
        <dbReference type="Pfam" id="PF12770"/>
    </source>
</evidence>
<name>A0ABV0K8W8_9CYAN</name>
<dbReference type="EMBL" id="JAMPKX010000010">
    <property type="protein sequence ID" value="MEP0949178.1"/>
    <property type="molecule type" value="Genomic_DNA"/>
</dbReference>
<gene>
    <name evidence="3" type="ORF">NC992_20025</name>
</gene>
<dbReference type="InterPro" id="IPR011990">
    <property type="entry name" value="TPR-like_helical_dom_sf"/>
</dbReference>
<dbReference type="PROSITE" id="PS50005">
    <property type="entry name" value="TPR"/>
    <property type="match status" value="1"/>
</dbReference>
<proteinExistence type="predicted"/>
<dbReference type="InterPro" id="IPR019734">
    <property type="entry name" value="TPR_rpt"/>
</dbReference>
<dbReference type="PANTHER" id="PTHR10098:SF108">
    <property type="entry name" value="TETRATRICOPEPTIDE REPEAT PROTEIN 28"/>
    <property type="match status" value="1"/>
</dbReference>
<keyword evidence="1" id="KW-0802">TPR repeat</keyword>
<dbReference type="Pfam" id="PF13176">
    <property type="entry name" value="TPR_7"/>
    <property type="match status" value="1"/>
</dbReference>
<dbReference type="Pfam" id="PF12770">
    <property type="entry name" value="CHAT"/>
    <property type="match status" value="1"/>
</dbReference>
<reference evidence="3 4" key="1">
    <citation type="submission" date="2022-04" db="EMBL/GenBank/DDBJ databases">
        <title>Positive selection, recombination, and allopatry shape intraspecific diversity of widespread and dominant cyanobacteria.</title>
        <authorList>
            <person name="Wei J."/>
            <person name="Shu W."/>
            <person name="Hu C."/>
        </authorList>
    </citation>
    <scope>NUCLEOTIDE SEQUENCE [LARGE SCALE GENOMIC DNA]</scope>
    <source>
        <strain evidence="3 4">DQ-A4</strain>
    </source>
</reference>
<evidence type="ECO:0000256" key="1">
    <source>
        <dbReference type="PROSITE-ProRule" id="PRU00339"/>
    </source>
</evidence>
<dbReference type="InterPro" id="IPR024983">
    <property type="entry name" value="CHAT_dom"/>
</dbReference>
<evidence type="ECO:0000313" key="3">
    <source>
        <dbReference type="EMBL" id="MEP0949178.1"/>
    </source>
</evidence>
<dbReference type="PANTHER" id="PTHR10098">
    <property type="entry name" value="RAPSYN-RELATED"/>
    <property type="match status" value="1"/>
</dbReference>
<dbReference type="Pfam" id="PF13424">
    <property type="entry name" value="TPR_12"/>
    <property type="match status" value="1"/>
</dbReference>
<feature type="domain" description="CHAT" evidence="2">
    <location>
        <begin position="604"/>
        <end position="877"/>
    </location>
</feature>
<comment type="caution">
    <text evidence="3">The sequence shown here is derived from an EMBL/GenBank/DDBJ whole genome shotgun (WGS) entry which is preliminary data.</text>
</comment>
<keyword evidence="4" id="KW-1185">Reference proteome</keyword>
<evidence type="ECO:0000313" key="4">
    <source>
        <dbReference type="Proteomes" id="UP001482513"/>
    </source>
</evidence>
<accession>A0ABV0K8W8</accession>
<feature type="repeat" description="TPR" evidence="1">
    <location>
        <begin position="182"/>
        <end position="215"/>
    </location>
</feature>
<protein>
    <submittedName>
        <fullName evidence="3">CHAT domain-containing protein</fullName>
    </submittedName>
</protein>
<organism evidence="3 4">
    <name type="scientific">Leptolyngbya subtilissima DQ-A4</name>
    <dbReference type="NCBI Taxonomy" id="2933933"/>
    <lineage>
        <taxon>Bacteria</taxon>
        <taxon>Bacillati</taxon>
        <taxon>Cyanobacteriota</taxon>
        <taxon>Cyanophyceae</taxon>
        <taxon>Leptolyngbyales</taxon>
        <taxon>Leptolyngbyaceae</taxon>
        <taxon>Leptolyngbya group</taxon>
        <taxon>Leptolyngbya</taxon>
    </lineage>
</organism>
<dbReference type="SMART" id="SM00028">
    <property type="entry name" value="TPR"/>
    <property type="match status" value="5"/>
</dbReference>
<dbReference type="Proteomes" id="UP001482513">
    <property type="component" value="Unassembled WGS sequence"/>
</dbReference>
<dbReference type="Gene3D" id="1.25.40.10">
    <property type="entry name" value="Tetratricopeptide repeat domain"/>
    <property type="match status" value="3"/>
</dbReference>
<dbReference type="RefSeq" id="WP_190694264.1">
    <property type="nucleotide sequence ID" value="NZ_JAMPKX010000010.1"/>
</dbReference>